<dbReference type="Pfam" id="PF00255">
    <property type="entry name" value="GSHPx"/>
    <property type="match status" value="1"/>
</dbReference>
<dbReference type="AlphaFoldDB" id="A0A1I1TIX2"/>
<evidence type="ECO:0000256" key="2">
    <source>
        <dbReference type="ARBA" id="ARBA00022559"/>
    </source>
</evidence>
<keyword evidence="9" id="KW-1185">Reference proteome</keyword>
<dbReference type="GO" id="GO:0004601">
    <property type="term" value="F:peroxidase activity"/>
    <property type="evidence" value="ECO:0007669"/>
    <property type="project" value="UniProtKB-KW"/>
</dbReference>
<evidence type="ECO:0000313" key="9">
    <source>
        <dbReference type="Proteomes" id="UP000199400"/>
    </source>
</evidence>
<evidence type="ECO:0000259" key="7">
    <source>
        <dbReference type="PROSITE" id="PS51352"/>
    </source>
</evidence>
<gene>
    <name evidence="8" type="ORF">SAMN02745121_00745</name>
</gene>
<evidence type="ECO:0000256" key="5">
    <source>
        <dbReference type="SAM" id="MobiDB-lite"/>
    </source>
</evidence>
<name>A0A1I1TIX2_9BACT</name>
<dbReference type="PANTHER" id="PTHR11592:SF78">
    <property type="entry name" value="GLUTATHIONE PEROXIDASE"/>
    <property type="match status" value="1"/>
</dbReference>
<dbReference type="PROSITE" id="PS00460">
    <property type="entry name" value="GLUTATHIONE_PEROXID_1"/>
    <property type="match status" value="1"/>
</dbReference>
<dbReference type="FunFam" id="3.40.30.10:FF:000301">
    <property type="entry name" value="Glutathione peroxidase"/>
    <property type="match status" value="1"/>
</dbReference>
<evidence type="ECO:0000313" key="8">
    <source>
        <dbReference type="EMBL" id="SFD58562.1"/>
    </source>
</evidence>
<keyword evidence="2 4" id="KW-0575">Peroxidase</keyword>
<dbReference type="PROSITE" id="PS51257">
    <property type="entry name" value="PROKAR_LIPOPROTEIN"/>
    <property type="match status" value="1"/>
</dbReference>
<dbReference type="GO" id="GO:0034599">
    <property type="term" value="P:cellular response to oxidative stress"/>
    <property type="evidence" value="ECO:0007669"/>
    <property type="project" value="TreeGrafter"/>
</dbReference>
<feature type="chain" id="PRO_5011469638" description="Glutathione peroxidase" evidence="6">
    <location>
        <begin position="19"/>
        <end position="214"/>
    </location>
</feature>
<keyword evidence="6" id="KW-0732">Signal</keyword>
<dbReference type="InterPro" id="IPR036249">
    <property type="entry name" value="Thioredoxin-like_sf"/>
</dbReference>
<feature type="region of interest" description="Disordered" evidence="5">
    <location>
        <begin position="23"/>
        <end position="49"/>
    </location>
</feature>
<dbReference type="Proteomes" id="UP000199400">
    <property type="component" value="Unassembled WGS sequence"/>
</dbReference>
<dbReference type="PROSITE" id="PS51355">
    <property type="entry name" value="GLUTATHIONE_PEROXID_3"/>
    <property type="match status" value="1"/>
</dbReference>
<comment type="similarity">
    <text evidence="1 4">Belongs to the glutathione peroxidase family.</text>
</comment>
<keyword evidence="3 4" id="KW-0560">Oxidoreductase</keyword>
<dbReference type="InterPro" id="IPR000889">
    <property type="entry name" value="Glutathione_peroxidase"/>
</dbReference>
<dbReference type="EMBL" id="FOMX01000002">
    <property type="protein sequence ID" value="SFD58562.1"/>
    <property type="molecule type" value="Genomic_DNA"/>
</dbReference>
<dbReference type="PRINTS" id="PR01011">
    <property type="entry name" value="GLUTPROXDASE"/>
</dbReference>
<proteinExistence type="inferred from homology"/>
<evidence type="ECO:0000256" key="1">
    <source>
        <dbReference type="ARBA" id="ARBA00006926"/>
    </source>
</evidence>
<feature type="signal peptide" evidence="6">
    <location>
        <begin position="1"/>
        <end position="18"/>
    </location>
</feature>
<dbReference type="CDD" id="cd00340">
    <property type="entry name" value="GSH_Peroxidase"/>
    <property type="match status" value="1"/>
</dbReference>
<reference evidence="9" key="1">
    <citation type="submission" date="2016-10" db="EMBL/GenBank/DDBJ databases">
        <authorList>
            <person name="Varghese N."/>
            <person name="Submissions S."/>
        </authorList>
    </citation>
    <scope>NUCLEOTIDE SEQUENCE [LARGE SCALE GENOMIC DNA]</scope>
    <source>
        <strain evidence="9">ATCC 25963</strain>
    </source>
</reference>
<organism evidence="8 9">
    <name type="scientific">Nannocystis exedens</name>
    <dbReference type="NCBI Taxonomy" id="54"/>
    <lineage>
        <taxon>Bacteria</taxon>
        <taxon>Pseudomonadati</taxon>
        <taxon>Myxococcota</taxon>
        <taxon>Polyangia</taxon>
        <taxon>Nannocystales</taxon>
        <taxon>Nannocystaceae</taxon>
        <taxon>Nannocystis</taxon>
    </lineage>
</organism>
<protein>
    <recommendedName>
        <fullName evidence="4">Glutathione peroxidase</fullName>
    </recommendedName>
</protein>
<dbReference type="SUPFAM" id="SSF52833">
    <property type="entry name" value="Thioredoxin-like"/>
    <property type="match status" value="1"/>
</dbReference>
<sequence>MLPPMLRSLALLALVAVACDSSSSTPAKPAQPEVAKAAPADSKPSPVAAAEGPVIDHTVETLDGGQQKLGDLRGKAILLVNTASECGFTPQYAKLQELYGRYKDRGLVVLGFPSNDFGGQEPGDAAQIKNFVASKFAVDFPMMNKVHAKGPEIAPIYKTLTEETPEGIRGEVKWNFTKFLIDPKGHVVARFESPVDPLAPEVTAAIEKVLPAAG</sequence>
<dbReference type="InterPro" id="IPR029759">
    <property type="entry name" value="GPX_AS"/>
</dbReference>
<evidence type="ECO:0000256" key="3">
    <source>
        <dbReference type="ARBA" id="ARBA00023002"/>
    </source>
</evidence>
<evidence type="ECO:0000256" key="6">
    <source>
        <dbReference type="SAM" id="SignalP"/>
    </source>
</evidence>
<dbReference type="InterPro" id="IPR013766">
    <property type="entry name" value="Thioredoxin_domain"/>
</dbReference>
<dbReference type="PANTHER" id="PTHR11592">
    <property type="entry name" value="GLUTATHIONE PEROXIDASE"/>
    <property type="match status" value="1"/>
</dbReference>
<dbReference type="PROSITE" id="PS51352">
    <property type="entry name" value="THIOREDOXIN_2"/>
    <property type="match status" value="1"/>
</dbReference>
<dbReference type="Gene3D" id="3.40.30.10">
    <property type="entry name" value="Glutaredoxin"/>
    <property type="match status" value="1"/>
</dbReference>
<evidence type="ECO:0000256" key="4">
    <source>
        <dbReference type="RuleBase" id="RU000499"/>
    </source>
</evidence>
<dbReference type="STRING" id="54.SAMN02745121_00745"/>
<accession>A0A1I1TIX2</accession>
<feature type="compositionally biased region" description="Low complexity" evidence="5">
    <location>
        <begin position="34"/>
        <end position="49"/>
    </location>
</feature>
<feature type="domain" description="Thioredoxin" evidence="7">
    <location>
        <begin position="48"/>
        <end position="211"/>
    </location>
</feature>